<gene>
    <name evidence="1" type="ORF">K1T71_010771</name>
</gene>
<evidence type="ECO:0000313" key="2">
    <source>
        <dbReference type="Proteomes" id="UP000824533"/>
    </source>
</evidence>
<proteinExistence type="predicted"/>
<dbReference type="Proteomes" id="UP000824533">
    <property type="component" value="Linkage Group LG19"/>
</dbReference>
<comment type="caution">
    <text evidence="1">The sequence shown here is derived from an EMBL/GenBank/DDBJ whole genome shotgun (WGS) entry which is preliminary data.</text>
</comment>
<name>A0ACC1CQW4_9NEOP</name>
<evidence type="ECO:0000313" key="1">
    <source>
        <dbReference type="EMBL" id="KAJ0173622.1"/>
    </source>
</evidence>
<reference evidence="1 2" key="1">
    <citation type="journal article" date="2021" name="Front. Genet.">
        <title>Chromosome-Level Genome Assembly Reveals Significant Gene Expansion in the Toll and IMD Signaling Pathways of Dendrolimus kikuchii.</title>
        <authorList>
            <person name="Zhou J."/>
            <person name="Wu P."/>
            <person name="Xiong Z."/>
            <person name="Liu N."/>
            <person name="Zhao N."/>
            <person name="Ji M."/>
            <person name="Qiu Y."/>
            <person name="Yang B."/>
        </authorList>
    </citation>
    <scope>NUCLEOTIDE SEQUENCE [LARGE SCALE GENOMIC DNA]</scope>
    <source>
        <strain evidence="1">Ann1</strain>
    </source>
</reference>
<dbReference type="EMBL" id="CM034405">
    <property type="protein sequence ID" value="KAJ0173622.1"/>
    <property type="molecule type" value="Genomic_DNA"/>
</dbReference>
<accession>A0ACC1CQW4</accession>
<sequence>MISRKGQKAINEGVVGKYIKKDTPPDLPIINVWTTGQNKRPRSQPFGANDAISQSHENKFGKAQTMSGHAGKYTPSESVPNLAHRFANLSTSSETASTSNNYNSQFLLEPNIASHSTLNEIDDSFSRQTSYRYYRQHQQEDPIYQNQQQVQQQKQQQYGSRESSMTRLSSNMSLTPRLHPPSPHSIRLHNCTETYTTVSQSSPIYSNYVNSSALPYHKQNHGSSIISSNQGSEECELPLPPGWSADRTLRGRRYYMDHNTQTTHWTHPLESVPQPWQRVSTPHHGVYYFNEITHQTTYAHPCLVGGCYLVSPYVPTLVPPYLLEEIPHWLIVYSKADQELDHKLRWDMFRLSELDCFSDMLTRLYKQELQLIVMKYEQYRSALLQEIERRRRAVTYHSHTNC</sequence>
<organism evidence="1 2">
    <name type="scientific">Dendrolimus kikuchii</name>
    <dbReference type="NCBI Taxonomy" id="765133"/>
    <lineage>
        <taxon>Eukaryota</taxon>
        <taxon>Metazoa</taxon>
        <taxon>Ecdysozoa</taxon>
        <taxon>Arthropoda</taxon>
        <taxon>Hexapoda</taxon>
        <taxon>Insecta</taxon>
        <taxon>Pterygota</taxon>
        <taxon>Neoptera</taxon>
        <taxon>Endopterygota</taxon>
        <taxon>Lepidoptera</taxon>
        <taxon>Glossata</taxon>
        <taxon>Ditrysia</taxon>
        <taxon>Bombycoidea</taxon>
        <taxon>Lasiocampidae</taxon>
        <taxon>Dendrolimus</taxon>
    </lineage>
</organism>
<protein>
    <submittedName>
        <fullName evidence="1">Uncharacterized protein</fullName>
    </submittedName>
</protein>
<keyword evidence="2" id="KW-1185">Reference proteome</keyword>